<dbReference type="EMBL" id="CP048877">
    <property type="protein sequence ID" value="QIJ71505.1"/>
    <property type="molecule type" value="Genomic_DNA"/>
</dbReference>
<dbReference type="InterPro" id="IPR002033">
    <property type="entry name" value="TatC"/>
</dbReference>
<evidence type="ECO:0000313" key="7">
    <source>
        <dbReference type="Proteomes" id="UP000502179"/>
    </source>
</evidence>
<feature type="transmembrane region" description="Helical" evidence="5">
    <location>
        <begin position="68"/>
        <end position="89"/>
    </location>
</feature>
<dbReference type="AlphaFoldDB" id="A0A6G7PUZ8"/>
<dbReference type="Proteomes" id="UP000502179">
    <property type="component" value="Chromosome"/>
</dbReference>
<name>A0A6G7PUZ8_9BACT</name>
<feature type="transmembrane region" description="Helical" evidence="5">
    <location>
        <begin position="154"/>
        <end position="179"/>
    </location>
</feature>
<feature type="transmembrane region" description="Helical" evidence="5">
    <location>
        <begin position="20"/>
        <end position="41"/>
    </location>
</feature>
<gene>
    <name evidence="5 6" type="primary">tatC</name>
    <name evidence="6" type="ORF">G4V39_04085</name>
</gene>
<evidence type="ECO:0000256" key="5">
    <source>
        <dbReference type="HAMAP-Rule" id="MF_00902"/>
    </source>
</evidence>
<keyword evidence="4 5" id="KW-0472">Membrane</keyword>
<comment type="caution">
    <text evidence="5">Lacks conserved residue(s) required for the propagation of feature annotation.</text>
</comment>
<dbReference type="Pfam" id="PF00902">
    <property type="entry name" value="TatC"/>
    <property type="match status" value="1"/>
</dbReference>
<dbReference type="KEGG" id="tav:G4V39_04085"/>
<evidence type="ECO:0000256" key="2">
    <source>
        <dbReference type="ARBA" id="ARBA00022692"/>
    </source>
</evidence>
<keyword evidence="2 5" id="KW-0812">Transmembrane</keyword>
<dbReference type="GO" id="GO:0009977">
    <property type="term" value="F:proton motive force dependent protein transmembrane transporter activity"/>
    <property type="evidence" value="ECO:0007669"/>
    <property type="project" value="TreeGrafter"/>
</dbReference>
<reference evidence="6 7" key="1">
    <citation type="submission" date="2020-02" db="EMBL/GenBank/DDBJ databases">
        <title>Genome analysis of Thermosulfuriphilus ammonigenes ST65T, an anaerobic thermophilic chemolithoautotrophic bacterium isolated from a deep-sea hydrothermal vent.</title>
        <authorList>
            <person name="Slobodkina G."/>
            <person name="Allioux M."/>
            <person name="Merkel A."/>
            <person name="Alain K."/>
            <person name="Jebbar M."/>
            <person name="Slobodkin A."/>
        </authorList>
    </citation>
    <scope>NUCLEOTIDE SEQUENCE [LARGE SCALE GENOMIC DNA]</scope>
    <source>
        <strain evidence="6 7">ST65</strain>
    </source>
</reference>
<keyword evidence="5" id="KW-1003">Cell membrane</keyword>
<feature type="transmembrane region" description="Helical" evidence="5">
    <location>
        <begin position="200"/>
        <end position="226"/>
    </location>
</feature>
<dbReference type="PRINTS" id="PR01840">
    <property type="entry name" value="TATCFAMILY"/>
</dbReference>
<dbReference type="PANTHER" id="PTHR30371">
    <property type="entry name" value="SEC-INDEPENDENT PROTEIN TRANSLOCASE PROTEIN TATC"/>
    <property type="match status" value="1"/>
</dbReference>
<evidence type="ECO:0000313" key="6">
    <source>
        <dbReference type="EMBL" id="QIJ71505.1"/>
    </source>
</evidence>
<keyword evidence="3 5" id="KW-1133">Transmembrane helix</keyword>
<evidence type="ECO:0000256" key="3">
    <source>
        <dbReference type="ARBA" id="ARBA00022989"/>
    </source>
</evidence>
<keyword evidence="7" id="KW-1185">Reference proteome</keyword>
<comment type="similarity">
    <text evidence="5">Belongs to the TatC family.</text>
</comment>
<dbReference type="GO" id="GO:0033281">
    <property type="term" value="C:TAT protein transport complex"/>
    <property type="evidence" value="ECO:0007669"/>
    <property type="project" value="UniProtKB-UniRule"/>
</dbReference>
<comment type="subcellular location">
    <subcellularLocation>
        <location evidence="5">Cell membrane</location>
        <topology evidence="5">Multi-pass membrane protein</topology>
    </subcellularLocation>
    <subcellularLocation>
        <location evidence="1">Membrane</location>
        <topology evidence="1">Multi-pass membrane protein</topology>
    </subcellularLocation>
</comment>
<sequence>MDFLRLPISAHLAELRKRLITAVVAILLAWVLAYAFSRQIFALMTQPLSRSFPGEDPFLVFTALPEAFFAYLKVSFWVGLILAFPVVLFELWRFVSPGLYSHERRLARKFLLGALGLFVAGGLFGFLVVLPIILSFFLGFANQDLIALPRVESYLTFCAKLILTFGLIFEIPFLMYAAGRLGLVSREYFRRQRRMAWLSLYFLAAVMVPSDIFTQLLLAIPMILLYELGTQVVPKRLKEGQEERANQR</sequence>
<evidence type="ECO:0000256" key="1">
    <source>
        <dbReference type="ARBA" id="ARBA00004141"/>
    </source>
</evidence>
<dbReference type="PANTHER" id="PTHR30371:SF0">
    <property type="entry name" value="SEC-INDEPENDENT PROTEIN TRANSLOCASE PROTEIN TATC, CHLOROPLASTIC-RELATED"/>
    <property type="match status" value="1"/>
</dbReference>
<dbReference type="HAMAP" id="MF_00902">
    <property type="entry name" value="TatC"/>
    <property type="match status" value="1"/>
</dbReference>
<proteinExistence type="inferred from homology"/>
<dbReference type="RefSeq" id="WP_166031724.1">
    <property type="nucleotide sequence ID" value="NZ_CP048877.1"/>
</dbReference>
<feature type="transmembrane region" description="Helical" evidence="5">
    <location>
        <begin position="110"/>
        <end position="134"/>
    </location>
</feature>
<comment type="function">
    <text evidence="5">Part of the twin-arginine translocation (Tat) system that transports large folded proteins containing a characteristic twin-arginine motif in their signal peptide across membranes.</text>
</comment>
<accession>A0A6G7PUZ8</accession>
<dbReference type="GO" id="GO:0043953">
    <property type="term" value="P:protein transport by the Tat complex"/>
    <property type="evidence" value="ECO:0007669"/>
    <property type="project" value="UniProtKB-UniRule"/>
</dbReference>
<dbReference type="GO" id="GO:0065002">
    <property type="term" value="P:intracellular protein transmembrane transport"/>
    <property type="evidence" value="ECO:0007669"/>
    <property type="project" value="TreeGrafter"/>
</dbReference>
<keyword evidence="5" id="KW-0813">Transport</keyword>
<comment type="subunit">
    <text evidence="5">Forms a complex with TatA.</text>
</comment>
<keyword evidence="5" id="KW-0811">Translocation</keyword>
<keyword evidence="5" id="KW-0653">Protein transport</keyword>
<organism evidence="6 7">
    <name type="scientific">Thermosulfuriphilus ammonigenes</name>
    <dbReference type="NCBI Taxonomy" id="1936021"/>
    <lineage>
        <taxon>Bacteria</taxon>
        <taxon>Pseudomonadati</taxon>
        <taxon>Thermodesulfobacteriota</taxon>
        <taxon>Thermodesulfobacteria</taxon>
        <taxon>Thermodesulfobacteriales</taxon>
        <taxon>Thermodesulfobacteriaceae</taxon>
        <taxon>Thermosulfuriphilus</taxon>
    </lineage>
</organism>
<protein>
    <recommendedName>
        <fullName evidence="5">Sec-independent protein translocase protein TatC</fullName>
    </recommendedName>
</protein>
<dbReference type="NCBIfam" id="TIGR00945">
    <property type="entry name" value="tatC"/>
    <property type="match status" value="1"/>
</dbReference>
<evidence type="ECO:0000256" key="4">
    <source>
        <dbReference type="ARBA" id="ARBA00023136"/>
    </source>
</evidence>